<sequence length="113" mass="12453">MLRRFTTSIGKAVCQLLCLRPRSKASSYMHLYVTFVVSGIMHCGGDPMVGRGILCASFPFYLMQAIAIMPEDAVIGIARKRGLTSSSGWTRFVGYIWSRCGSVSLRRGLRTGL</sequence>
<accession>A0A2H3J225</accession>
<dbReference type="Proteomes" id="UP000218811">
    <property type="component" value="Unassembled WGS sequence"/>
</dbReference>
<evidence type="ECO:0000256" key="2">
    <source>
        <dbReference type="ARBA" id="ARBA00022692"/>
    </source>
</evidence>
<feature type="domain" description="Wax synthase" evidence="5">
    <location>
        <begin position="1"/>
        <end position="51"/>
    </location>
</feature>
<organism evidence="6 7">
    <name type="scientific">Wolfiporia cocos (strain MD-104)</name>
    <name type="common">Brown rot fungus</name>
    <dbReference type="NCBI Taxonomy" id="742152"/>
    <lineage>
        <taxon>Eukaryota</taxon>
        <taxon>Fungi</taxon>
        <taxon>Dikarya</taxon>
        <taxon>Basidiomycota</taxon>
        <taxon>Agaricomycotina</taxon>
        <taxon>Agaricomycetes</taxon>
        <taxon>Polyporales</taxon>
        <taxon>Phaeolaceae</taxon>
        <taxon>Wolfiporia</taxon>
    </lineage>
</organism>
<gene>
    <name evidence="6" type="ORF">WOLCODRAFT_156442</name>
</gene>
<dbReference type="EMBL" id="KB467854">
    <property type="protein sequence ID" value="PCH35745.1"/>
    <property type="molecule type" value="Genomic_DNA"/>
</dbReference>
<dbReference type="GO" id="GO:0016020">
    <property type="term" value="C:membrane"/>
    <property type="evidence" value="ECO:0007669"/>
    <property type="project" value="UniProtKB-SubCell"/>
</dbReference>
<dbReference type="Pfam" id="PF13813">
    <property type="entry name" value="MBOAT_2"/>
    <property type="match status" value="1"/>
</dbReference>
<dbReference type="OMA" id="IMPEDAV"/>
<keyword evidence="3" id="KW-1133">Transmembrane helix</keyword>
<evidence type="ECO:0000256" key="3">
    <source>
        <dbReference type="ARBA" id="ARBA00022989"/>
    </source>
</evidence>
<reference evidence="6 7" key="1">
    <citation type="journal article" date="2012" name="Science">
        <title>The Paleozoic origin of enzymatic lignin decomposition reconstructed from 31 fungal genomes.</title>
        <authorList>
            <person name="Floudas D."/>
            <person name="Binder M."/>
            <person name="Riley R."/>
            <person name="Barry K."/>
            <person name="Blanchette R.A."/>
            <person name="Henrissat B."/>
            <person name="Martinez A.T."/>
            <person name="Otillar R."/>
            <person name="Spatafora J.W."/>
            <person name="Yadav J.S."/>
            <person name="Aerts A."/>
            <person name="Benoit I."/>
            <person name="Boyd A."/>
            <person name="Carlson A."/>
            <person name="Copeland A."/>
            <person name="Coutinho P.M."/>
            <person name="de Vries R.P."/>
            <person name="Ferreira P."/>
            <person name="Findley K."/>
            <person name="Foster B."/>
            <person name="Gaskell J."/>
            <person name="Glotzer D."/>
            <person name="Gorecki P."/>
            <person name="Heitman J."/>
            <person name="Hesse C."/>
            <person name="Hori C."/>
            <person name="Igarashi K."/>
            <person name="Jurgens J.A."/>
            <person name="Kallen N."/>
            <person name="Kersten P."/>
            <person name="Kohler A."/>
            <person name="Kuees U."/>
            <person name="Kumar T.K.A."/>
            <person name="Kuo A."/>
            <person name="LaButti K."/>
            <person name="Larrondo L.F."/>
            <person name="Lindquist E."/>
            <person name="Ling A."/>
            <person name="Lombard V."/>
            <person name="Lucas S."/>
            <person name="Lundell T."/>
            <person name="Martin R."/>
            <person name="McLaughlin D.J."/>
            <person name="Morgenstern I."/>
            <person name="Morin E."/>
            <person name="Murat C."/>
            <person name="Nagy L.G."/>
            <person name="Nolan M."/>
            <person name="Ohm R.A."/>
            <person name="Patyshakuliyeva A."/>
            <person name="Rokas A."/>
            <person name="Ruiz-Duenas F.J."/>
            <person name="Sabat G."/>
            <person name="Salamov A."/>
            <person name="Samejima M."/>
            <person name="Schmutz J."/>
            <person name="Slot J.C."/>
            <person name="St John F."/>
            <person name="Stenlid J."/>
            <person name="Sun H."/>
            <person name="Sun S."/>
            <person name="Syed K."/>
            <person name="Tsang A."/>
            <person name="Wiebenga A."/>
            <person name="Young D."/>
            <person name="Pisabarro A."/>
            <person name="Eastwood D.C."/>
            <person name="Martin F."/>
            <person name="Cullen D."/>
            <person name="Grigoriev I.V."/>
            <person name="Hibbett D.S."/>
        </authorList>
    </citation>
    <scope>NUCLEOTIDE SEQUENCE [LARGE SCALE GENOMIC DNA]</scope>
    <source>
        <strain evidence="6 7">MD-104</strain>
    </source>
</reference>
<evidence type="ECO:0000259" key="5">
    <source>
        <dbReference type="Pfam" id="PF13813"/>
    </source>
</evidence>
<evidence type="ECO:0000256" key="4">
    <source>
        <dbReference type="ARBA" id="ARBA00023136"/>
    </source>
</evidence>
<dbReference type="AlphaFoldDB" id="A0A2H3J225"/>
<proteinExistence type="predicted"/>
<comment type="subcellular location">
    <subcellularLocation>
        <location evidence="1">Membrane</location>
        <topology evidence="1">Multi-pass membrane protein</topology>
    </subcellularLocation>
</comment>
<dbReference type="OrthoDB" id="1077582at2759"/>
<evidence type="ECO:0000313" key="6">
    <source>
        <dbReference type="EMBL" id="PCH35745.1"/>
    </source>
</evidence>
<name>A0A2H3J225_WOLCO</name>
<evidence type="ECO:0000313" key="7">
    <source>
        <dbReference type="Proteomes" id="UP000218811"/>
    </source>
</evidence>
<dbReference type="STRING" id="742152.A0A2H3J225"/>
<dbReference type="InterPro" id="IPR032805">
    <property type="entry name" value="Wax_synthase_dom"/>
</dbReference>
<keyword evidence="7" id="KW-1185">Reference proteome</keyword>
<keyword evidence="2" id="KW-0812">Transmembrane</keyword>
<evidence type="ECO:0000256" key="1">
    <source>
        <dbReference type="ARBA" id="ARBA00004141"/>
    </source>
</evidence>
<keyword evidence="4" id="KW-0472">Membrane</keyword>
<protein>
    <recommendedName>
        <fullName evidence="5">Wax synthase domain-containing protein</fullName>
    </recommendedName>
</protein>